<evidence type="ECO:0000313" key="2">
    <source>
        <dbReference type="EMBL" id="CAA9306859.1"/>
    </source>
</evidence>
<feature type="region of interest" description="Disordered" evidence="1">
    <location>
        <begin position="64"/>
        <end position="84"/>
    </location>
</feature>
<dbReference type="AlphaFoldDB" id="A0A6J4KKD6"/>
<feature type="region of interest" description="Disordered" evidence="1">
    <location>
        <begin position="1"/>
        <end position="21"/>
    </location>
</feature>
<gene>
    <name evidence="2" type="ORF">AVDCRST_MAG68-1075</name>
</gene>
<dbReference type="EMBL" id="CADCTW010000051">
    <property type="protein sequence ID" value="CAA9306859.1"/>
    <property type="molecule type" value="Genomic_DNA"/>
</dbReference>
<feature type="compositionally biased region" description="Gly residues" evidence="1">
    <location>
        <begin position="1"/>
        <end position="18"/>
    </location>
</feature>
<protein>
    <submittedName>
        <fullName evidence="2">Uncharacterized protein</fullName>
    </submittedName>
</protein>
<evidence type="ECO:0000256" key="1">
    <source>
        <dbReference type="SAM" id="MobiDB-lite"/>
    </source>
</evidence>
<organism evidence="2">
    <name type="scientific">uncultured Gemmatimonadota bacterium</name>
    <dbReference type="NCBI Taxonomy" id="203437"/>
    <lineage>
        <taxon>Bacteria</taxon>
        <taxon>Pseudomonadati</taxon>
        <taxon>Gemmatimonadota</taxon>
        <taxon>environmental samples</taxon>
    </lineage>
</organism>
<proteinExistence type="predicted"/>
<name>A0A6J4KKD6_9BACT</name>
<feature type="compositionally biased region" description="Low complexity" evidence="1">
    <location>
        <begin position="65"/>
        <end position="84"/>
    </location>
</feature>
<reference evidence="2" key="1">
    <citation type="submission" date="2020-02" db="EMBL/GenBank/DDBJ databases">
        <authorList>
            <person name="Meier V. D."/>
        </authorList>
    </citation>
    <scope>NUCLEOTIDE SEQUENCE</scope>
    <source>
        <strain evidence="2">AVDCRST_MAG68</strain>
    </source>
</reference>
<accession>A0A6J4KKD6</accession>
<sequence>MTRGTGTGSIRTGGGIAGGAPVFRSPASRGGCCKPGLCSREHGFLYAGTPSFAPASTWIARQVARHAPAAPRPRASSSRASGAA</sequence>